<dbReference type="PANTHER" id="PTHR39200">
    <property type="entry name" value="HYPOTHETICAL EXPORTED PROTEIN"/>
    <property type="match status" value="1"/>
</dbReference>
<dbReference type="Pfam" id="PF10988">
    <property type="entry name" value="DUF2807"/>
    <property type="match status" value="1"/>
</dbReference>
<dbReference type="InterPro" id="IPR021255">
    <property type="entry name" value="DUF2807"/>
</dbReference>
<dbReference type="PANTHER" id="PTHR39200:SF1">
    <property type="entry name" value="AUTO-TRANSPORTER ADHESIN HEAD GIN DOMAIN-CONTAINING PROTEIN-RELATED"/>
    <property type="match status" value="1"/>
</dbReference>
<dbReference type="STRING" id="226506.SAMN04488519_10673"/>
<dbReference type="AlphaFoldDB" id="A0A1I5GUE7"/>
<evidence type="ECO:0000259" key="1">
    <source>
        <dbReference type="Pfam" id="PF10988"/>
    </source>
</evidence>
<accession>A0A1I5GUE7</accession>
<reference evidence="3" key="1">
    <citation type="submission" date="2016-10" db="EMBL/GenBank/DDBJ databases">
        <authorList>
            <person name="Varghese N."/>
            <person name="Submissions S."/>
        </authorList>
    </citation>
    <scope>NUCLEOTIDE SEQUENCE [LARGE SCALE GENOMIC DNA]</scope>
    <source>
        <strain evidence="3">DSM 15282</strain>
    </source>
</reference>
<dbReference type="PROSITE" id="PS51257">
    <property type="entry name" value="PROKAR_LIPOPROTEIN"/>
    <property type="match status" value="1"/>
</dbReference>
<gene>
    <name evidence="2" type="ORF">SAMN04488519_10673</name>
</gene>
<dbReference type="Gene3D" id="2.160.20.120">
    <property type="match status" value="1"/>
</dbReference>
<dbReference type="RefSeq" id="WP_091653884.1">
    <property type="nucleotide sequence ID" value="NZ_FOVW01000006.1"/>
</dbReference>
<dbReference type="EMBL" id="FOVW01000006">
    <property type="protein sequence ID" value="SFO39628.1"/>
    <property type="molecule type" value="Genomic_DNA"/>
</dbReference>
<evidence type="ECO:0000313" key="2">
    <source>
        <dbReference type="EMBL" id="SFO39628.1"/>
    </source>
</evidence>
<protein>
    <submittedName>
        <fullName evidence="2">Putative auto-transporter adhesin, head GIN domain</fullName>
    </submittedName>
</protein>
<dbReference type="Proteomes" id="UP000199564">
    <property type="component" value="Unassembled WGS sequence"/>
</dbReference>
<sequence>MKKLNIIYILMISVGFACGSGSEKDWGSMMTDTRDISGINQIKLEGAINLYLSQGDLESMEIKGFEKAMEYLKISENGSELIIDFDPDGSEFFKNKTPEIHLTIADLQRLVFDGVGNIETKNTFEVGQLMIRGDGVGNVEMEIQAESLDAQFNMMGNVDLSGSATYAKISFEGMGNLEASDLITQTMDLQSRGMGNVEVHCEGELSIYAQGMGSVTYTGNPTVIKEEIKGLGNVSRN</sequence>
<keyword evidence="3" id="KW-1185">Reference proteome</keyword>
<proteinExistence type="predicted"/>
<name>A0A1I5GUE7_9BACT</name>
<organism evidence="2 3">
    <name type="scientific">Algoriphagus ornithinivorans</name>
    <dbReference type="NCBI Taxonomy" id="226506"/>
    <lineage>
        <taxon>Bacteria</taxon>
        <taxon>Pseudomonadati</taxon>
        <taxon>Bacteroidota</taxon>
        <taxon>Cytophagia</taxon>
        <taxon>Cytophagales</taxon>
        <taxon>Cyclobacteriaceae</taxon>
        <taxon>Algoriphagus</taxon>
    </lineage>
</organism>
<evidence type="ECO:0000313" key="3">
    <source>
        <dbReference type="Proteomes" id="UP000199564"/>
    </source>
</evidence>
<feature type="domain" description="Putative auto-transporter adhesin head GIN" evidence="1">
    <location>
        <begin position="40"/>
        <end position="221"/>
    </location>
</feature>